<dbReference type="RefSeq" id="XP_003647527.1">
    <property type="nucleotide sequence ID" value="XM_003647479.1"/>
</dbReference>
<reference evidence="3" key="1">
    <citation type="journal article" date="2012" name="G3 (Bethesda)">
        <title>Pichia sorbitophila, an interspecies yeast hybrid reveals early steps of genome resolution following polyploidization.</title>
        <authorList>
            <person name="Leh Louis V."/>
            <person name="Despons L."/>
            <person name="Friedrich A."/>
            <person name="Martin T."/>
            <person name="Durrens P."/>
            <person name="Casaregola S."/>
            <person name="Neuveglise C."/>
            <person name="Fairhead C."/>
            <person name="Marck C."/>
            <person name="Cruz J.A."/>
            <person name="Straub M.L."/>
            <person name="Kugler V."/>
            <person name="Sacerdot C."/>
            <person name="Uzunov Z."/>
            <person name="Thierry A."/>
            <person name="Weiss S."/>
            <person name="Bleykasten C."/>
            <person name="De Montigny J."/>
            <person name="Jacques N."/>
            <person name="Jung P."/>
            <person name="Lemaire M."/>
            <person name="Mallet S."/>
            <person name="Morel G."/>
            <person name="Richard G.F."/>
            <person name="Sarkar A."/>
            <person name="Savel G."/>
            <person name="Schacherer J."/>
            <person name="Seret M.L."/>
            <person name="Talla E."/>
            <person name="Samson G."/>
            <person name="Jubin C."/>
            <person name="Poulain J."/>
            <person name="Vacherie B."/>
            <person name="Barbe V."/>
            <person name="Pelletier E."/>
            <person name="Sherman D.J."/>
            <person name="Westhof E."/>
            <person name="Weissenbach J."/>
            <person name="Baret P.V."/>
            <person name="Wincker P."/>
            <person name="Gaillardin C."/>
            <person name="Dujon B."/>
            <person name="Souciet J.L."/>
        </authorList>
    </citation>
    <scope>NUCLEOTIDE SEQUENCE [LARGE SCALE GENOMIC DNA]</scope>
    <source>
        <strain evidence="3">CBS 270.75 / DBVPG 7215 / KCTC 17166 / NRRL Y-17582</strain>
    </source>
</reference>
<dbReference type="GeneID" id="11469118"/>
<dbReference type="GO" id="GO:0007118">
    <property type="term" value="P:budding cell apical bud growth"/>
    <property type="evidence" value="ECO:0007669"/>
    <property type="project" value="EnsemblFungi"/>
</dbReference>
<evidence type="ECO:0008006" key="4">
    <source>
        <dbReference type="Google" id="ProtNLM"/>
    </source>
</evidence>
<sequence length="139" mass="16004">MAEQIIHKKTIKRLDKDKRQLLKQYYQLDSSPDNPSPQNKPQTKKKLPDHQTNSQEQPNNPEESPAIQTAIADSTLTQLLHSHNILLTRETAANNSIKNTIYDNYYDLIKVNHLLGEMANSTMNHELEVLAHNVKLIRK</sequence>
<evidence type="ECO:0000313" key="2">
    <source>
        <dbReference type="EMBL" id="AET40710.1"/>
    </source>
</evidence>
<dbReference type="GO" id="GO:0090156">
    <property type="term" value="P:intracellular sphingolipid homeostasis"/>
    <property type="evidence" value="ECO:0007669"/>
    <property type="project" value="EnsemblFungi"/>
</dbReference>
<name>G8JUD0_ERECY</name>
<feature type="region of interest" description="Disordered" evidence="1">
    <location>
        <begin position="25"/>
        <end position="65"/>
    </location>
</feature>
<feature type="compositionally biased region" description="Polar residues" evidence="1">
    <location>
        <begin position="27"/>
        <end position="41"/>
    </location>
</feature>
<dbReference type="STRING" id="931890.G8JUD0"/>
<dbReference type="FunCoup" id="G8JUD0">
    <property type="interactions" value="33"/>
</dbReference>
<dbReference type="eggNOG" id="ENOG502S3JK">
    <property type="taxonomic scope" value="Eukaryota"/>
</dbReference>
<dbReference type="EMBL" id="CP002502">
    <property type="protein sequence ID" value="AET40710.1"/>
    <property type="molecule type" value="Genomic_DNA"/>
</dbReference>
<dbReference type="GO" id="GO:0016050">
    <property type="term" value="P:vesicle organization"/>
    <property type="evidence" value="ECO:0007669"/>
    <property type="project" value="EnsemblFungi"/>
</dbReference>
<dbReference type="HOGENOM" id="CLU_141194_0_0_1"/>
<dbReference type="OMA" id="MTEQISH"/>
<organism evidence="2 3">
    <name type="scientific">Eremothecium cymbalariae (strain CBS 270.75 / DBVPG 7215 / KCTC 17166 / NRRL Y-17582)</name>
    <name type="common">Yeast</name>
    <dbReference type="NCBI Taxonomy" id="931890"/>
    <lineage>
        <taxon>Eukaryota</taxon>
        <taxon>Fungi</taxon>
        <taxon>Dikarya</taxon>
        <taxon>Ascomycota</taxon>
        <taxon>Saccharomycotina</taxon>
        <taxon>Saccharomycetes</taxon>
        <taxon>Saccharomycetales</taxon>
        <taxon>Saccharomycetaceae</taxon>
        <taxon>Eremothecium</taxon>
    </lineage>
</organism>
<dbReference type="Pfam" id="PF08700">
    <property type="entry name" value="VPS51_Exo84_N"/>
    <property type="match status" value="1"/>
</dbReference>
<feature type="compositionally biased region" description="Polar residues" evidence="1">
    <location>
        <begin position="50"/>
        <end position="62"/>
    </location>
</feature>
<dbReference type="InParanoid" id="G8JUD0"/>
<protein>
    <recommendedName>
        <fullName evidence="4">Vacuolar protein sorting-associated protein 51 homolog</fullName>
    </recommendedName>
</protein>
<dbReference type="GO" id="GO:0005829">
    <property type="term" value="C:cytosol"/>
    <property type="evidence" value="ECO:0007669"/>
    <property type="project" value="GOC"/>
</dbReference>
<dbReference type="GO" id="GO:0016239">
    <property type="term" value="P:positive regulation of macroautophagy"/>
    <property type="evidence" value="ECO:0007669"/>
    <property type="project" value="EnsemblFungi"/>
</dbReference>
<dbReference type="OrthoDB" id="203678at2759"/>
<accession>G8JUD0</accession>
<gene>
    <name evidence="2" type="ordered locus">Ecym_6334</name>
</gene>
<evidence type="ECO:0000256" key="1">
    <source>
        <dbReference type="SAM" id="MobiDB-lite"/>
    </source>
</evidence>
<proteinExistence type="predicted"/>
<dbReference type="GO" id="GO:0006623">
    <property type="term" value="P:protein targeting to vacuole"/>
    <property type="evidence" value="ECO:0007669"/>
    <property type="project" value="EnsemblFungi"/>
</dbReference>
<dbReference type="AlphaFoldDB" id="G8JUD0"/>
<dbReference type="Proteomes" id="UP000006790">
    <property type="component" value="Chromosome 6"/>
</dbReference>
<dbReference type="GO" id="GO:0000938">
    <property type="term" value="C:GARP complex"/>
    <property type="evidence" value="ECO:0007669"/>
    <property type="project" value="EnsemblFungi"/>
</dbReference>
<keyword evidence="3" id="KW-1185">Reference proteome</keyword>
<dbReference type="GO" id="GO:0042147">
    <property type="term" value="P:retrograde transport, endosome to Golgi"/>
    <property type="evidence" value="ECO:0007669"/>
    <property type="project" value="EnsemblFungi"/>
</dbReference>
<dbReference type="KEGG" id="erc:Ecym_6334"/>
<evidence type="ECO:0000313" key="3">
    <source>
        <dbReference type="Proteomes" id="UP000006790"/>
    </source>
</evidence>